<dbReference type="AlphaFoldDB" id="F2NTA2"/>
<gene>
    <name evidence="2" type="ordered locus">Tresu_1943</name>
</gene>
<feature type="domain" description="Carboxymuconolactone decarboxylase-like" evidence="1">
    <location>
        <begin position="29"/>
        <end position="113"/>
    </location>
</feature>
<reference evidence="2 3" key="1">
    <citation type="journal article" date="2011" name="Stand. Genomic Sci.">
        <title>Complete genome sequence of Treponema succinifaciens type strain (6091).</title>
        <authorList>
            <person name="Han C."/>
            <person name="Gronow S."/>
            <person name="Teshima H."/>
            <person name="Lapidus A."/>
            <person name="Nolan M."/>
            <person name="Lucas S."/>
            <person name="Hammon N."/>
            <person name="Deshpande S."/>
            <person name="Cheng J.F."/>
            <person name="Zeytun A."/>
            <person name="Tapia R."/>
            <person name="Goodwin L."/>
            <person name="Pitluck S."/>
            <person name="Liolios K."/>
            <person name="Pagani I."/>
            <person name="Ivanova N."/>
            <person name="Mavromatis K."/>
            <person name="Mikhailova N."/>
            <person name="Huntemann M."/>
            <person name="Pati A."/>
            <person name="Chen A."/>
            <person name="Palaniappan K."/>
            <person name="Land M."/>
            <person name="Hauser L."/>
            <person name="Brambilla E.M."/>
            <person name="Rohde M."/>
            <person name="Goker M."/>
            <person name="Woyke T."/>
            <person name="Bristow J."/>
            <person name="Eisen J.A."/>
            <person name="Markowitz V."/>
            <person name="Hugenholtz P."/>
            <person name="Kyrpides N.C."/>
            <person name="Klenk H.P."/>
            <person name="Detter J.C."/>
        </authorList>
    </citation>
    <scope>NUCLEOTIDE SEQUENCE [LARGE SCALE GENOMIC DNA]</scope>
    <source>
        <strain evidence="3">ATCC 33096 / DSM 2489 / 6091</strain>
    </source>
</reference>
<evidence type="ECO:0000313" key="3">
    <source>
        <dbReference type="Proteomes" id="UP000006852"/>
    </source>
</evidence>
<dbReference type="eggNOG" id="COG0599">
    <property type="taxonomic scope" value="Bacteria"/>
</dbReference>
<dbReference type="GeneID" id="302999073"/>
<dbReference type="Pfam" id="PF02627">
    <property type="entry name" value="CMD"/>
    <property type="match status" value="1"/>
</dbReference>
<dbReference type="RefSeq" id="WP_013702084.1">
    <property type="nucleotide sequence ID" value="NC_015385.1"/>
</dbReference>
<protein>
    <submittedName>
        <fullName evidence="2">Carboxymuconolactone decarboxylase</fullName>
    </submittedName>
</protein>
<dbReference type="InterPro" id="IPR052512">
    <property type="entry name" value="4CMD/NDH-1_regulator"/>
</dbReference>
<dbReference type="PANTHER" id="PTHR33570">
    <property type="entry name" value="4-CARBOXYMUCONOLACTONE DECARBOXYLASE FAMILY PROTEIN"/>
    <property type="match status" value="1"/>
</dbReference>
<evidence type="ECO:0000313" key="2">
    <source>
        <dbReference type="EMBL" id="AEB14825.1"/>
    </source>
</evidence>
<name>F2NTA2_TRES6</name>
<keyword evidence="3" id="KW-1185">Reference proteome</keyword>
<evidence type="ECO:0000259" key="1">
    <source>
        <dbReference type="Pfam" id="PF02627"/>
    </source>
</evidence>
<sequence length="118" mass="13234">MPQNENSENQNPQKIVQTAGRAALGEFAPDFARFNDDILFGENWNNHDIDLKTRCIITVVALMAQGITDSSLKYHLENAKKNGVTKNEISAVVTHVAFYAGWPKAWAVFNLAKQVWTE</sequence>
<dbReference type="InterPro" id="IPR003779">
    <property type="entry name" value="CMD-like"/>
</dbReference>
<dbReference type="STRING" id="869209.Tresu_1943"/>
<dbReference type="KEGG" id="tsu:Tresu_1943"/>
<dbReference type="Proteomes" id="UP000006852">
    <property type="component" value="Chromosome"/>
</dbReference>
<dbReference type="PANTHER" id="PTHR33570:SF9">
    <property type="entry name" value="BLL4600 PROTEIN"/>
    <property type="match status" value="1"/>
</dbReference>
<dbReference type="EMBL" id="CP002631">
    <property type="protein sequence ID" value="AEB14825.1"/>
    <property type="molecule type" value="Genomic_DNA"/>
</dbReference>
<proteinExistence type="predicted"/>
<dbReference type="Gene3D" id="1.20.1290.10">
    <property type="entry name" value="AhpD-like"/>
    <property type="match status" value="1"/>
</dbReference>
<dbReference type="GO" id="GO:0051920">
    <property type="term" value="F:peroxiredoxin activity"/>
    <property type="evidence" value="ECO:0007669"/>
    <property type="project" value="InterPro"/>
</dbReference>
<dbReference type="OrthoDB" id="9802489at2"/>
<accession>F2NTA2</accession>
<reference evidence="3" key="2">
    <citation type="submission" date="2011-04" db="EMBL/GenBank/DDBJ databases">
        <title>The complete genome of chromosome of Treponema succinifaciens DSM 2489.</title>
        <authorList>
            <person name="Lucas S."/>
            <person name="Copeland A."/>
            <person name="Lapidus A."/>
            <person name="Bruce D."/>
            <person name="Goodwin L."/>
            <person name="Pitluck S."/>
            <person name="Peters L."/>
            <person name="Kyrpides N."/>
            <person name="Mavromatis K."/>
            <person name="Ivanova N."/>
            <person name="Ovchinnikova G."/>
            <person name="Teshima H."/>
            <person name="Detter J.C."/>
            <person name="Tapia R."/>
            <person name="Han C."/>
            <person name="Land M."/>
            <person name="Hauser L."/>
            <person name="Markowitz V."/>
            <person name="Cheng J.-F."/>
            <person name="Hugenholtz P."/>
            <person name="Woyke T."/>
            <person name="Wu D."/>
            <person name="Gronow S."/>
            <person name="Wellnitz S."/>
            <person name="Brambilla E."/>
            <person name="Klenk H.-P."/>
            <person name="Eisen J.A."/>
        </authorList>
    </citation>
    <scope>NUCLEOTIDE SEQUENCE [LARGE SCALE GENOMIC DNA]</scope>
    <source>
        <strain evidence="3">ATCC 33096 / DSM 2489 / 6091</strain>
    </source>
</reference>
<dbReference type="SUPFAM" id="SSF69118">
    <property type="entry name" value="AhpD-like"/>
    <property type="match status" value="1"/>
</dbReference>
<organism evidence="2 3">
    <name type="scientific">Treponema succinifaciens (strain ATCC 33096 / DSM 2489 / 6091)</name>
    <dbReference type="NCBI Taxonomy" id="869209"/>
    <lineage>
        <taxon>Bacteria</taxon>
        <taxon>Pseudomonadati</taxon>
        <taxon>Spirochaetota</taxon>
        <taxon>Spirochaetia</taxon>
        <taxon>Spirochaetales</taxon>
        <taxon>Treponemataceae</taxon>
        <taxon>Treponema</taxon>
    </lineage>
</organism>
<dbReference type="InterPro" id="IPR029032">
    <property type="entry name" value="AhpD-like"/>
</dbReference>
<dbReference type="HOGENOM" id="CLU_070025_5_0_12"/>